<feature type="region of interest" description="Disordered" evidence="4">
    <location>
        <begin position="1"/>
        <end position="23"/>
    </location>
</feature>
<evidence type="ECO:0000256" key="4">
    <source>
        <dbReference type="SAM" id="MobiDB-lite"/>
    </source>
</evidence>
<keyword evidence="1" id="KW-0732">Signal</keyword>
<keyword evidence="3" id="KW-1015">Disulfide bond</keyword>
<feature type="compositionally biased region" description="Basic and acidic residues" evidence="4">
    <location>
        <begin position="7"/>
        <end position="23"/>
    </location>
</feature>
<keyword evidence="2" id="KW-0677">Repeat</keyword>
<dbReference type="NCBIfam" id="TIGR02232">
    <property type="entry name" value="myxo_disulf_rpt"/>
    <property type="match status" value="1"/>
</dbReference>
<dbReference type="SUPFAM" id="SSF56436">
    <property type="entry name" value="C-type lectin-like"/>
    <property type="match status" value="1"/>
</dbReference>
<evidence type="ECO:0000313" key="5">
    <source>
        <dbReference type="EMBL" id="MCY1007740.1"/>
    </source>
</evidence>
<proteinExistence type="predicted"/>
<name>A0A9X3ER52_9BACT</name>
<evidence type="ECO:0000256" key="1">
    <source>
        <dbReference type="ARBA" id="ARBA00022729"/>
    </source>
</evidence>
<dbReference type="AlphaFoldDB" id="A0A9X3ER52"/>
<comment type="caution">
    <text evidence="5">The sequence shown here is derived from an EMBL/GenBank/DDBJ whole genome shotgun (WGS) entry which is preliminary data.</text>
</comment>
<dbReference type="Proteomes" id="UP001150924">
    <property type="component" value="Unassembled WGS sequence"/>
</dbReference>
<evidence type="ECO:0000256" key="3">
    <source>
        <dbReference type="ARBA" id="ARBA00023157"/>
    </source>
</evidence>
<accession>A0A9X3ER52</accession>
<gene>
    <name evidence="5" type="ORF">OV079_19720</name>
</gene>
<dbReference type="Gene3D" id="3.10.100.10">
    <property type="entry name" value="Mannose-Binding Protein A, subunit A"/>
    <property type="match status" value="1"/>
</dbReference>
<dbReference type="Pfam" id="PF13948">
    <property type="entry name" value="DUF4215"/>
    <property type="match status" value="1"/>
</dbReference>
<evidence type="ECO:0000256" key="2">
    <source>
        <dbReference type="ARBA" id="ARBA00022737"/>
    </source>
</evidence>
<dbReference type="InterPro" id="IPR011936">
    <property type="entry name" value="Myxo_disulph_rpt"/>
</dbReference>
<keyword evidence="6" id="KW-1185">Reference proteome</keyword>
<dbReference type="InterPro" id="IPR016187">
    <property type="entry name" value="CTDL_fold"/>
</dbReference>
<sequence length="323" mass="35590">MFLALRVGDRTGQRDELRAGHHDDHHHDLDCEHLEHDLDHDPRADHEPAHRHDHRPRLDLHRCRPDHHRGSDHRACHCEQHRARDLDHLDHDRRLDDRASPPTCGDGVVEDFEQCDDGNAIETDDCASCQNAFCGDGIVHAGVEECDEDGDNCESCARVHMRVFVSSTTATAKLGGLVGADEDCQALADDADLKGTFRAWLSTGDVDAASRLQHAERPYKRIDGAPLADNWADLVDGTLLNPIVITELGDKVGVDSNCGICPVWTATTPMGVGLDDDCSAWNAVLFDDVVVGECTVKDARWTQGCATRMCSLSSHLYCVEQGL</sequence>
<evidence type="ECO:0000313" key="6">
    <source>
        <dbReference type="Proteomes" id="UP001150924"/>
    </source>
</evidence>
<dbReference type="EMBL" id="JAPNKE010000002">
    <property type="protein sequence ID" value="MCY1007740.1"/>
    <property type="molecule type" value="Genomic_DNA"/>
</dbReference>
<organism evidence="5 6">
    <name type="scientific">Nannocystis pusilla</name>
    <dbReference type="NCBI Taxonomy" id="889268"/>
    <lineage>
        <taxon>Bacteria</taxon>
        <taxon>Pseudomonadati</taxon>
        <taxon>Myxococcota</taxon>
        <taxon>Polyangia</taxon>
        <taxon>Nannocystales</taxon>
        <taxon>Nannocystaceae</taxon>
        <taxon>Nannocystis</taxon>
    </lineage>
</organism>
<dbReference type="InterPro" id="IPR016186">
    <property type="entry name" value="C-type_lectin-like/link_sf"/>
</dbReference>
<dbReference type="RefSeq" id="WP_267770380.1">
    <property type="nucleotide sequence ID" value="NZ_JAPNKE010000002.1"/>
</dbReference>
<reference evidence="5" key="1">
    <citation type="submission" date="2022-11" db="EMBL/GenBank/DDBJ databases">
        <title>Minimal conservation of predation-associated metabolite biosynthetic gene clusters underscores biosynthetic potential of Myxococcota including descriptions for ten novel species: Archangium lansinium sp. nov., Myxococcus landrumus sp. nov., Nannocystis bai.</title>
        <authorList>
            <person name="Ahearne A."/>
            <person name="Stevens C."/>
            <person name="Phillips K."/>
        </authorList>
    </citation>
    <scope>NUCLEOTIDE SEQUENCE</scope>
    <source>
        <strain evidence="5">Na p29</strain>
    </source>
</reference>
<protein>
    <submittedName>
        <fullName evidence="5">DUF4215 domain-containing protein</fullName>
    </submittedName>
</protein>